<evidence type="ECO:0000256" key="2">
    <source>
        <dbReference type="ARBA" id="ARBA00001946"/>
    </source>
</evidence>
<keyword evidence="17" id="KW-1185">Reference proteome</keyword>
<feature type="active site" evidence="13">
    <location>
        <position position="172"/>
    </location>
</feature>
<dbReference type="InterPro" id="IPR018057">
    <property type="entry name" value="Deoxyribonuclease-1_AS"/>
</dbReference>
<organism evidence="16 17">
    <name type="scientific">Pleurodeles waltl</name>
    <name type="common">Iberian ribbed newt</name>
    <dbReference type="NCBI Taxonomy" id="8319"/>
    <lineage>
        <taxon>Eukaryota</taxon>
        <taxon>Metazoa</taxon>
        <taxon>Chordata</taxon>
        <taxon>Craniata</taxon>
        <taxon>Vertebrata</taxon>
        <taxon>Euteleostomi</taxon>
        <taxon>Amphibia</taxon>
        <taxon>Batrachia</taxon>
        <taxon>Caudata</taxon>
        <taxon>Salamandroidea</taxon>
        <taxon>Salamandridae</taxon>
        <taxon>Pleurodelinae</taxon>
        <taxon>Pleurodeles</taxon>
    </lineage>
</organism>
<dbReference type="PIRSF" id="PIRSF000988">
    <property type="entry name" value="DNase_I_euk"/>
    <property type="match status" value="1"/>
</dbReference>
<dbReference type="GO" id="GO:0005576">
    <property type="term" value="C:extracellular region"/>
    <property type="evidence" value="ECO:0007669"/>
    <property type="project" value="UniProtKB-SubCell"/>
</dbReference>
<keyword evidence="9 12" id="KW-0378">Hydrolase</keyword>
<evidence type="ECO:0000256" key="12">
    <source>
        <dbReference type="PIRNR" id="PIRNR000988"/>
    </source>
</evidence>
<feature type="disulfide bond" description="Essential for enzymatic activity" evidence="14">
    <location>
        <begin position="211"/>
        <end position="247"/>
    </location>
</feature>
<evidence type="ECO:0000256" key="4">
    <source>
        <dbReference type="ARBA" id="ARBA00007359"/>
    </source>
</evidence>
<dbReference type="FunFam" id="3.60.10.10:FF:000047">
    <property type="entry name" value="Deoxyribonuclease"/>
    <property type="match status" value="1"/>
</dbReference>
<keyword evidence="10" id="KW-0106">Calcium</keyword>
<keyword evidence="7" id="KW-0732">Signal</keyword>
<comment type="similarity">
    <text evidence="4 12">Belongs to the DNase I family.</text>
</comment>
<evidence type="ECO:0000256" key="11">
    <source>
        <dbReference type="ARBA" id="ARBA00023157"/>
    </source>
</evidence>
<evidence type="ECO:0000313" key="17">
    <source>
        <dbReference type="Proteomes" id="UP001066276"/>
    </source>
</evidence>
<evidence type="ECO:0000256" key="14">
    <source>
        <dbReference type="PIRSR" id="PIRSR000988-2"/>
    </source>
</evidence>
<evidence type="ECO:0000256" key="1">
    <source>
        <dbReference type="ARBA" id="ARBA00001913"/>
    </source>
</evidence>
<dbReference type="InterPro" id="IPR005135">
    <property type="entry name" value="Endo/exonuclease/phosphatase"/>
</dbReference>
<evidence type="ECO:0000256" key="7">
    <source>
        <dbReference type="ARBA" id="ARBA00022729"/>
    </source>
</evidence>
<dbReference type="PROSITE" id="PS00919">
    <property type="entry name" value="DNASE_I_1"/>
    <property type="match status" value="1"/>
</dbReference>
<comment type="cofactor">
    <cofactor evidence="2">
        <name>Mg(2+)</name>
        <dbReference type="ChEBI" id="CHEBI:18420"/>
    </cofactor>
</comment>
<dbReference type="CDD" id="cd10282">
    <property type="entry name" value="DNase1"/>
    <property type="match status" value="1"/>
</dbReference>
<dbReference type="AlphaFoldDB" id="A0AAV7MBR9"/>
<evidence type="ECO:0000256" key="5">
    <source>
        <dbReference type="ARBA" id="ARBA00022525"/>
    </source>
</evidence>
<dbReference type="Proteomes" id="UP001066276">
    <property type="component" value="Chromosome 10"/>
</dbReference>
<evidence type="ECO:0000256" key="10">
    <source>
        <dbReference type="ARBA" id="ARBA00022837"/>
    </source>
</evidence>
<evidence type="ECO:0000256" key="13">
    <source>
        <dbReference type="PIRSR" id="PIRSR000988-1"/>
    </source>
</evidence>
<dbReference type="Gene3D" id="3.60.10.10">
    <property type="entry name" value="Endonuclease/exonuclease/phosphatase"/>
    <property type="match status" value="1"/>
</dbReference>
<dbReference type="PRINTS" id="PR00130">
    <property type="entry name" value="DNASEI"/>
</dbReference>
<dbReference type="SUPFAM" id="SSF56219">
    <property type="entry name" value="DNase I-like"/>
    <property type="match status" value="1"/>
</dbReference>
<evidence type="ECO:0000256" key="9">
    <source>
        <dbReference type="ARBA" id="ARBA00022801"/>
    </source>
</evidence>
<dbReference type="PANTHER" id="PTHR11371:SF29">
    <property type="entry name" value="DEOXYRIBONUCLEASE-1-LIKE 2"/>
    <property type="match status" value="1"/>
</dbReference>
<keyword evidence="11 14" id="KW-1015">Disulfide bond</keyword>
<reference evidence="16" key="1">
    <citation type="journal article" date="2022" name="bioRxiv">
        <title>Sequencing and chromosome-scale assembly of the giantPleurodeles waltlgenome.</title>
        <authorList>
            <person name="Brown T."/>
            <person name="Elewa A."/>
            <person name="Iarovenko S."/>
            <person name="Subramanian E."/>
            <person name="Araus A.J."/>
            <person name="Petzold A."/>
            <person name="Susuki M."/>
            <person name="Suzuki K.-i.T."/>
            <person name="Hayashi T."/>
            <person name="Toyoda A."/>
            <person name="Oliveira C."/>
            <person name="Osipova E."/>
            <person name="Leigh N.D."/>
            <person name="Simon A."/>
            <person name="Yun M.H."/>
        </authorList>
    </citation>
    <scope>NUCLEOTIDE SEQUENCE</scope>
    <source>
        <strain evidence="16">20211129_DDA</strain>
        <tissue evidence="16">Liver</tissue>
    </source>
</reference>
<name>A0AAV7MBR9_PLEWA</name>
<feature type="active site" evidence="13">
    <location>
        <position position="116"/>
    </location>
</feature>
<dbReference type="GO" id="GO:0006308">
    <property type="term" value="P:DNA catabolic process"/>
    <property type="evidence" value="ECO:0007669"/>
    <property type="project" value="InterPro"/>
</dbReference>
<comment type="caution">
    <text evidence="16">The sequence shown here is derived from an EMBL/GenBank/DDBJ whole genome shotgun (WGS) entry which is preliminary data.</text>
</comment>
<keyword evidence="8 12" id="KW-0255">Endonuclease</keyword>
<dbReference type="GO" id="GO:0005634">
    <property type="term" value="C:nucleus"/>
    <property type="evidence" value="ECO:0007669"/>
    <property type="project" value="TreeGrafter"/>
</dbReference>
<protein>
    <recommendedName>
        <fullName evidence="12">Deoxyribonuclease</fullName>
    </recommendedName>
</protein>
<dbReference type="GO" id="GO:0003677">
    <property type="term" value="F:DNA binding"/>
    <property type="evidence" value="ECO:0007669"/>
    <property type="project" value="TreeGrafter"/>
</dbReference>
<proteinExistence type="inferred from homology"/>
<keyword evidence="6 12" id="KW-0540">Nuclease</keyword>
<evidence type="ECO:0000256" key="8">
    <source>
        <dbReference type="ARBA" id="ARBA00022759"/>
    </source>
</evidence>
<comment type="subcellular location">
    <subcellularLocation>
        <location evidence="3">Secreted</location>
    </subcellularLocation>
</comment>
<evidence type="ECO:0000313" key="16">
    <source>
        <dbReference type="EMBL" id="KAJ1097580.1"/>
    </source>
</evidence>
<comment type="cofactor">
    <cofactor evidence="1">
        <name>Ca(2+)</name>
        <dbReference type="ChEBI" id="CHEBI:29108"/>
    </cofactor>
</comment>
<dbReference type="PANTHER" id="PTHR11371">
    <property type="entry name" value="DEOXYRIBONUCLEASE"/>
    <property type="match status" value="1"/>
</dbReference>
<dbReference type="InterPro" id="IPR016202">
    <property type="entry name" value="DNase_I"/>
</dbReference>
<sequence>MLYYSSSIFTSRRRRPSIMSLAILYLLSVVFLFSVGSAFKIGAFNIQIFGDTKMNKDSCSDVIVQILARYDIVVVQEVRDADLSAVSPLMEKLNSICNHNYAYVISDPLGRQSHKEQYLFIYRSDTVSVVDFYHYHDHCMYSGVDVFSREPFVIKFRSTCTAIQEFVMVPLHAAPKDAVKELDALYDVYEDIIKEWQTDNILFLGDFNSDCSYVKKKDWDKIRLRTDESFLWLIPDTMDTTVSHTHCAYDRIVASGYEMQEAIVPGSAGVFNFQEDHGLTEEEALSISDHFPVEVDLKLA</sequence>
<dbReference type="GO" id="GO:0004530">
    <property type="term" value="F:deoxyribonuclease I activity"/>
    <property type="evidence" value="ECO:0007669"/>
    <property type="project" value="TreeGrafter"/>
</dbReference>
<evidence type="ECO:0000256" key="6">
    <source>
        <dbReference type="ARBA" id="ARBA00022722"/>
    </source>
</evidence>
<dbReference type="EMBL" id="JANPWB010000014">
    <property type="protein sequence ID" value="KAJ1097580.1"/>
    <property type="molecule type" value="Genomic_DNA"/>
</dbReference>
<dbReference type="Pfam" id="PF03372">
    <property type="entry name" value="Exo_endo_phos"/>
    <property type="match status" value="1"/>
</dbReference>
<gene>
    <name evidence="16" type="ORF">NDU88_002698</name>
</gene>
<evidence type="ECO:0000256" key="3">
    <source>
        <dbReference type="ARBA" id="ARBA00004613"/>
    </source>
</evidence>
<accession>A0AAV7MBR9</accession>
<dbReference type="InterPro" id="IPR036691">
    <property type="entry name" value="Endo/exonu/phosph_ase_sf"/>
</dbReference>
<feature type="domain" description="Endonuclease/exonuclease/phosphatase" evidence="15">
    <location>
        <begin position="43"/>
        <end position="290"/>
    </location>
</feature>
<evidence type="ECO:0000259" key="15">
    <source>
        <dbReference type="Pfam" id="PF03372"/>
    </source>
</evidence>
<keyword evidence="5" id="KW-0964">Secreted</keyword>
<dbReference type="SMART" id="SM00476">
    <property type="entry name" value="DNaseIc"/>
    <property type="match status" value="1"/>
</dbReference>